<evidence type="ECO:0000256" key="7">
    <source>
        <dbReference type="SAM" id="Phobius"/>
    </source>
</evidence>
<dbReference type="Pfam" id="PF07662">
    <property type="entry name" value="Nucleos_tra2_C"/>
    <property type="match status" value="1"/>
</dbReference>
<sequence length="518" mass="57431">MDSLRQLRNCSSKHHDKFEFAFRVLLLIAYFVYFGFAVSYHVGDEGSWRLIVATVFGIWLIVWHFLKRTHFYVILVKFSENALHEFAKGKRSLVVNWHTVFWAMTLQFIMALLILKTTWGASIIQWCGERLQEFTRNGRAGSLFMFGEKYTDHPFVFGALPQAIAVIVGMSVLTYLGAIKFIVETVGRCLAFFLGISPAEGINAVGNIFLHVPESAMLIQEYIADMTPSELFVTYAGGLSTVGGTALVIFMASGVPAAPLVAASAMSAPAALAAAKLSFPSYDQEEVPIPSYESKNREKPSFLQKPTSLMHSIIIGINQSVVLMCQAVFFIMTFVIILEWINNTLIWFGDRIGVEQMTAEYLLGYIFYPFAYMMGTRVDDCLFVGQLLGIRTFSLAVVAYPKLGPIMLNGQDFREYVAASPNNTWSWVGNDLLLHETNTTLVGGVIDARSEIIATYALCGSASFAIMGLIIGSFEAIVQHRIGEITQNIFRALLVGTVASYLTACFAGLLYEGEVAFE</sequence>
<evidence type="ECO:0000313" key="11">
    <source>
        <dbReference type="Proteomes" id="UP001164746"/>
    </source>
</evidence>
<feature type="transmembrane region" description="Helical" evidence="7">
    <location>
        <begin position="382"/>
        <end position="400"/>
    </location>
</feature>
<feature type="transmembrane region" description="Helical" evidence="7">
    <location>
        <begin position="313"/>
        <end position="338"/>
    </location>
</feature>
<keyword evidence="4 7" id="KW-0812">Transmembrane</keyword>
<reference evidence="10" key="1">
    <citation type="submission" date="2022-11" db="EMBL/GenBank/DDBJ databases">
        <title>Centuries of genome instability and evolution in soft-shell clam transmissible cancer (bioRxiv).</title>
        <authorList>
            <person name="Hart S.F.M."/>
            <person name="Yonemitsu M.A."/>
            <person name="Giersch R.M."/>
            <person name="Beal B.F."/>
            <person name="Arriagada G."/>
            <person name="Davis B.W."/>
            <person name="Ostrander E.A."/>
            <person name="Goff S.P."/>
            <person name="Metzger M.J."/>
        </authorList>
    </citation>
    <scope>NUCLEOTIDE SEQUENCE</scope>
    <source>
        <strain evidence="10">MELC-2E11</strain>
        <tissue evidence="10">Siphon/mantle</tissue>
    </source>
</reference>
<evidence type="ECO:0000256" key="4">
    <source>
        <dbReference type="ARBA" id="ARBA00022692"/>
    </source>
</evidence>
<dbReference type="InterPro" id="IPR002668">
    <property type="entry name" value="CNT_N_dom"/>
</dbReference>
<gene>
    <name evidence="10" type="ORF">MAR_007655</name>
</gene>
<evidence type="ECO:0000313" key="10">
    <source>
        <dbReference type="EMBL" id="WAR01097.1"/>
    </source>
</evidence>
<dbReference type="PANTHER" id="PTHR10590">
    <property type="entry name" value="SODIUM/NUCLEOSIDE COTRANSPORTER"/>
    <property type="match status" value="1"/>
</dbReference>
<feature type="transmembrane region" description="Helical" evidence="7">
    <location>
        <begin position="48"/>
        <end position="66"/>
    </location>
</feature>
<evidence type="ECO:0000256" key="6">
    <source>
        <dbReference type="ARBA" id="ARBA00023136"/>
    </source>
</evidence>
<dbReference type="Pfam" id="PF01773">
    <property type="entry name" value="Nucleos_tra2_N"/>
    <property type="match status" value="1"/>
</dbReference>
<feature type="transmembrane region" description="Helical" evidence="7">
    <location>
        <begin position="20"/>
        <end position="42"/>
    </location>
</feature>
<feature type="transmembrane region" description="Helical" evidence="7">
    <location>
        <begin position="155"/>
        <end position="178"/>
    </location>
</feature>
<feature type="domain" description="Concentrative nucleoside transporter C-terminal" evidence="9">
    <location>
        <begin position="260"/>
        <end position="508"/>
    </location>
</feature>
<dbReference type="EMBL" id="CP111015">
    <property type="protein sequence ID" value="WAR01097.1"/>
    <property type="molecule type" value="Genomic_DNA"/>
</dbReference>
<feature type="transmembrane region" description="Helical" evidence="7">
    <location>
        <begin position="489"/>
        <end position="511"/>
    </location>
</feature>
<evidence type="ECO:0000256" key="5">
    <source>
        <dbReference type="ARBA" id="ARBA00022989"/>
    </source>
</evidence>
<feature type="transmembrane region" description="Helical" evidence="7">
    <location>
        <begin position="93"/>
        <end position="115"/>
    </location>
</feature>
<dbReference type="Proteomes" id="UP001164746">
    <property type="component" value="Chromosome 4"/>
</dbReference>
<dbReference type="InterPro" id="IPR008276">
    <property type="entry name" value="C_nuclsd_transpt"/>
</dbReference>
<evidence type="ECO:0000259" key="9">
    <source>
        <dbReference type="Pfam" id="PF07662"/>
    </source>
</evidence>
<keyword evidence="3" id="KW-1003">Cell membrane</keyword>
<name>A0ABY7DW72_MYAAR</name>
<evidence type="ECO:0000256" key="3">
    <source>
        <dbReference type="ARBA" id="ARBA00022475"/>
    </source>
</evidence>
<dbReference type="InterPro" id="IPR011657">
    <property type="entry name" value="CNT_C_dom"/>
</dbReference>
<protein>
    <submittedName>
        <fullName evidence="10">S28A3-like protein</fullName>
    </submittedName>
</protein>
<organism evidence="10 11">
    <name type="scientific">Mya arenaria</name>
    <name type="common">Soft-shell clam</name>
    <dbReference type="NCBI Taxonomy" id="6604"/>
    <lineage>
        <taxon>Eukaryota</taxon>
        <taxon>Metazoa</taxon>
        <taxon>Spiralia</taxon>
        <taxon>Lophotrochozoa</taxon>
        <taxon>Mollusca</taxon>
        <taxon>Bivalvia</taxon>
        <taxon>Autobranchia</taxon>
        <taxon>Heteroconchia</taxon>
        <taxon>Euheterodonta</taxon>
        <taxon>Imparidentia</taxon>
        <taxon>Neoheterodontei</taxon>
        <taxon>Myida</taxon>
        <taxon>Myoidea</taxon>
        <taxon>Myidae</taxon>
        <taxon>Mya</taxon>
    </lineage>
</organism>
<keyword evidence="11" id="KW-1185">Reference proteome</keyword>
<feature type="transmembrane region" description="Helical" evidence="7">
    <location>
        <begin position="453"/>
        <end position="477"/>
    </location>
</feature>
<proteinExistence type="inferred from homology"/>
<keyword evidence="6 7" id="KW-0472">Membrane</keyword>
<keyword evidence="5 7" id="KW-1133">Transmembrane helix</keyword>
<comment type="subcellular location">
    <subcellularLocation>
        <location evidence="1">Cell membrane</location>
        <topology evidence="1">Multi-pass membrane protein</topology>
    </subcellularLocation>
</comment>
<comment type="similarity">
    <text evidence="2">Belongs to the concentrative nucleoside transporter (CNT) (TC 2.A.41) family.</text>
</comment>
<dbReference type="PANTHER" id="PTHR10590:SF4">
    <property type="entry name" value="SOLUTE CARRIER FAMILY 28 MEMBER 3"/>
    <property type="match status" value="1"/>
</dbReference>
<feature type="transmembrane region" description="Helical" evidence="7">
    <location>
        <begin position="232"/>
        <end position="252"/>
    </location>
</feature>
<feature type="domain" description="Concentrative nucleoside transporter N-terminal" evidence="8">
    <location>
        <begin position="95"/>
        <end position="148"/>
    </location>
</feature>
<feature type="transmembrane region" description="Helical" evidence="7">
    <location>
        <begin position="190"/>
        <end position="212"/>
    </location>
</feature>
<evidence type="ECO:0000256" key="1">
    <source>
        <dbReference type="ARBA" id="ARBA00004651"/>
    </source>
</evidence>
<accession>A0ABY7DW72</accession>
<evidence type="ECO:0000256" key="2">
    <source>
        <dbReference type="ARBA" id="ARBA00009033"/>
    </source>
</evidence>
<evidence type="ECO:0000259" key="8">
    <source>
        <dbReference type="Pfam" id="PF01773"/>
    </source>
</evidence>
<feature type="transmembrane region" description="Helical" evidence="7">
    <location>
        <begin position="358"/>
        <end position="375"/>
    </location>
</feature>